<evidence type="ECO:0000259" key="6">
    <source>
        <dbReference type="Pfam" id="PF00732"/>
    </source>
</evidence>
<feature type="domain" description="Glucose-methanol-choline oxidoreductase C-terminal" evidence="7">
    <location>
        <begin position="458"/>
        <end position="523"/>
    </location>
</feature>
<dbReference type="Gene3D" id="3.50.50.60">
    <property type="entry name" value="FAD/NAD(P)-binding domain"/>
    <property type="match status" value="2"/>
</dbReference>
<keyword evidence="3" id="KW-0285">Flavoprotein</keyword>
<evidence type="ECO:0000256" key="3">
    <source>
        <dbReference type="ARBA" id="ARBA00022630"/>
    </source>
</evidence>
<sequence length="543" mass="58304">MANDMDCDVCIVGTGAGGGLLAHTLAKAGLHVVSLEQGDMLAADYFRTVAPAGPARDFGIGPDTVWPSDPHDSLFVHPLFADGSTGSTSRPDGGFRHFQILAVNGLQNLWNGVSVRFSEADFAGWPIDYAALAGDYAAVERLITVCGTTENIPELPDGHFVAPKPLRPADRMIVGAVRSLNEPYSHAIANRKAINTRPGMANSCTSTGICTSGCPTGAMYKFSTHLLPELALLPNYELRTHAKVARLTRDTGSRRVSGVDYVDTRSGEQRTLRARIVVLAAGALESPRILFNSADEASPTGLGNRNGQLGRGLQDNPKAVLSTSLWRLWGKRRDYDIGYGDLLILLSRGRLPDGSSFPFIGHAIHGIPDVPHYLTGLAPFPAFAKTPLARAMFNSYVTLGLFCAGEATPGNLVRPGTTFDRYGIRQVHVDFTVPPKAELQMQSMMDWGKKVLRRASSTLVHASRDNSGTGIHYAGTTALSGDPSAGVVDANLRSHDLDNLFICDGGVIPLLPDKHLTLTIMALSHRLGQHIVQRVRAQDFQAA</sequence>
<dbReference type="KEGG" id="pstg:E8M01_28645"/>
<proteinExistence type="inferred from homology"/>
<evidence type="ECO:0000256" key="4">
    <source>
        <dbReference type="ARBA" id="ARBA00022827"/>
    </source>
</evidence>
<evidence type="ECO:0000313" key="8">
    <source>
        <dbReference type="EMBL" id="QCI67847.1"/>
    </source>
</evidence>
<accession>A0A4D7BJG1</accession>
<keyword evidence="4" id="KW-0274">FAD</keyword>
<dbReference type="RefSeq" id="WP_136963271.1">
    <property type="nucleotide sequence ID" value="NZ_CP039690.1"/>
</dbReference>
<reference evidence="8 9" key="1">
    <citation type="submission" date="2019-04" db="EMBL/GenBank/DDBJ databases">
        <title>Phreatobacter aquaticus sp. nov.</title>
        <authorList>
            <person name="Choi A."/>
        </authorList>
    </citation>
    <scope>NUCLEOTIDE SEQUENCE [LARGE SCALE GENOMIC DNA]</scope>
    <source>
        <strain evidence="8 9">KCTC 52518</strain>
    </source>
</reference>
<comment type="cofactor">
    <cofactor evidence="1">
        <name>FAD</name>
        <dbReference type="ChEBI" id="CHEBI:57692"/>
    </cofactor>
</comment>
<dbReference type="InterPro" id="IPR051473">
    <property type="entry name" value="P2Ox-like"/>
</dbReference>
<dbReference type="OrthoDB" id="9798604at2"/>
<dbReference type="InterPro" id="IPR036188">
    <property type="entry name" value="FAD/NAD-bd_sf"/>
</dbReference>
<dbReference type="PANTHER" id="PTHR42784">
    <property type="entry name" value="PYRANOSE 2-OXIDASE"/>
    <property type="match status" value="1"/>
</dbReference>
<dbReference type="Proteomes" id="UP000298781">
    <property type="component" value="Chromosome"/>
</dbReference>
<dbReference type="Pfam" id="PF00732">
    <property type="entry name" value="GMC_oxred_N"/>
    <property type="match status" value="1"/>
</dbReference>
<keyword evidence="5" id="KW-0560">Oxidoreductase</keyword>
<keyword evidence="9" id="KW-1185">Reference proteome</keyword>
<dbReference type="AlphaFoldDB" id="A0A4D7BJG1"/>
<dbReference type="GO" id="GO:0050660">
    <property type="term" value="F:flavin adenine dinucleotide binding"/>
    <property type="evidence" value="ECO:0007669"/>
    <property type="project" value="InterPro"/>
</dbReference>
<evidence type="ECO:0000259" key="7">
    <source>
        <dbReference type="Pfam" id="PF05199"/>
    </source>
</evidence>
<comment type="similarity">
    <text evidence="2">Belongs to the GMC oxidoreductase family.</text>
</comment>
<name>A0A4D7BJG1_9HYPH</name>
<evidence type="ECO:0000256" key="1">
    <source>
        <dbReference type="ARBA" id="ARBA00001974"/>
    </source>
</evidence>
<feature type="domain" description="Glucose-methanol-choline oxidoreductase N-terminal" evidence="6">
    <location>
        <begin position="198"/>
        <end position="317"/>
    </location>
</feature>
<dbReference type="PANTHER" id="PTHR42784:SF1">
    <property type="entry name" value="PYRANOSE 2-OXIDASE"/>
    <property type="match status" value="1"/>
</dbReference>
<evidence type="ECO:0000313" key="9">
    <source>
        <dbReference type="Proteomes" id="UP000298781"/>
    </source>
</evidence>
<dbReference type="Pfam" id="PF05199">
    <property type="entry name" value="GMC_oxred_C"/>
    <property type="match status" value="1"/>
</dbReference>
<organism evidence="8 9">
    <name type="scientific">Phreatobacter stygius</name>
    <dbReference type="NCBI Taxonomy" id="1940610"/>
    <lineage>
        <taxon>Bacteria</taxon>
        <taxon>Pseudomonadati</taxon>
        <taxon>Pseudomonadota</taxon>
        <taxon>Alphaproteobacteria</taxon>
        <taxon>Hyphomicrobiales</taxon>
        <taxon>Phreatobacteraceae</taxon>
        <taxon>Phreatobacter</taxon>
    </lineage>
</organism>
<gene>
    <name evidence="8" type="ORF">E8M01_28645</name>
</gene>
<evidence type="ECO:0000256" key="5">
    <source>
        <dbReference type="ARBA" id="ARBA00023002"/>
    </source>
</evidence>
<dbReference type="Pfam" id="PF13450">
    <property type="entry name" value="NAD_binding_8"/>
    <property type="match status" value="1"/>
</dbReference>
<protein>
    <submittedName>
        <fullName evidence="8">GMC family oxidoreductase</fullName>
    </submittedName>
</protein>
<dbReference type="GO" id="GO:0016614">
    <property type="term" value="F:oxidoreductase activity, acting on CH-OH group of donors"/>
    <property type="evidence" value="ECO:0007669"/>
    <property type="project" value="InterPro"/>
</dbReference>
<dbReference type="EMBL" id="CP039690">
    <property type="protein sequence ID" value="QCI67847.1"/>
    <property type="molecule type" value="Genomic_DNA"/>
</dbReference>
<dbReference type="InterPro" id="IPR000172">
    <property type="entry name" value="GMC_OxRdtase_N"/>
</dbReference>
<dbReference type="InterPro" id="IPR007867">
    <property type="entry name" value="GMC_OxRtase_C"/>
</dbReference>
<dbReference type="SUPFAM" id="SSF51905">
    <property type="entry name" value="FAD/NAD(P)-binding domain"/>
    <property type="match status" value="1"/>
</dbReference>
<evidence type="ECO:0000256" key="2">
    <source>
        <dbReference type="ARBA" id="ARBA00010790"/>
    </source>
</evidence>